<comment type="caution">
    <text evidence="2">The sequence shown here is derived from an EMBL/GenBank/DDBJ whole genome shotgun (WGS) entry which is preliminary data.</text>
</comment>
<name>A0A6I4ZWG8_9BACI</name>
<proteinExistence type="predicted"/>
<feature type="region of interest" description="Disordered" evidence="1">
    <location>
        <begin position="618"/>
        <end position="642"/>
    </location>
</feature>
<evidence type="ECO:0008006" key="4">
    <source>
        <dbReference type="Google" id="ProtNLM"/>
    </source>
</evidence>
<dbReference type="RefSeq" id="WP_160846839.1">
    <property type="nucleotide sequence ID" value="NZ_WMEQ01000003.1"/>
</dbReference>
<dbReference type="EMBL" id="WMEQ01000003">
    <property type="protein sequence ID" value="MYL33126.1"/>
    <property type="molecule type" value="Genomic_DNA"/>
</dbReference>
<evidence type="ECO:0000313" key="2">
    <source>
        <dbReference type="EMBL" id="MYL33126.1"/>
    </source>
</evidence>
<protein>
    <recommendedName>
        <fullName evidence="4">Flagellar hook-length control protein-like C-terminal domain-containing protein</fullName>
    </recommendedName>
</protein>
<dbReference type="AlphaFoldDB" id="A0A6I4ZWG8"/>
<gene>
    <name evidence="2" type="ORF">GLW05_05880</name>
</gene>
<organism evidence="2 3">
    <name type="scientific">Pontibacillus yanchengensis</name>
    <dbReference type="NCBI Taxonomy" id="462910"/>
    <lineage>
        <taxon>Bacteria</taxon>
        <taxon>Bacillati</taxon>
        <taxon>Bacillota</taxon>
        <taxon>Bacilli</taxon>
        <taxon>Bacillales</taxon>
        <taxon>Bacillaceae</taxon>
        <taxon>Pontibacillus</taxon>
    </lineage>
</organism>
<evidence type="ECO:0000313" key="3">
    <source>
        <dbReference type="Proteomes" id="UP000468638"/>
    </source>
</evidence>
<dbReference type="Proteomes" id="UP000468638">
    <property type="component" value="Unassembled WGS sequence"/>
</dbReference>
<accession>A0A6I4ZWG8</accession>
<evidence type="ECO:0000256" key="1">
    <source>
        <dbReference type="SAM" id="MobiDB-lite"/>
    </source>
</evidence>
<sequence>MSSTITSQLLETLKSSKTQSIQQTLKPGQMVTGKVLKLYPNQRALVQLGNQQVTAQLEAALTLNGRYLFQVKSNDQMVQLQVMNEVGMQQSDKQTTQILQQLGISFSKERANLIKTLLNENIPFQKGDVQKAISILGKFGDQKGFNHVMLDMLKRKMPIKASIFQALQTRIEGQQTLSSTLQSVEADLEGQPTTDRQQQLLHQIKSAMNRSTTSFSQQVSNTLNAHINMNQSESLHVLRKAGIISEANSIQNLKSQVFHSSQPTLKGPANQEDLPQTLLSQVTNSNNSSKDMARRLLNLLQQQLPFQGGKQQQFQQWVTTLTSLVKLGQDGKLNTSQMDHKQVNALQLKTQQLLFSNQNQALIQSLKSTLTDDAYKVLQEFASSQKPQQVIQQQSAPISNMVNQLQQVSGRQLTQQQMQVLVDWLSHARQDQSQLFQGSKEQFLVQLKSSLQSTGMNVEHKLLHNPEQVNQTLKSTVLQVMHDGTSPQMTEKLQTVLHHLNGMPLNVQENNQMLQMNLQLPGEWFGLEQDLFMDVEGKKNEDDVIDPDYCHILFYLELGSLKETVIDMRVQKRIVQLTIFSDNEKASSVLKSLKPSLEQGLEKIGYQVSTVRHRAIHENHQETKTPTSKHSTFPQGGFDLKI</sequence>
<reference evidence="2 3" key="1">
    <citation type="submission" date="2019-11" db="EMBL/GenBank/DDBJ databases">
        <title>Genome sequences of 17 halophilic strains isolated from different environments.</title>
        <authorList>
            <person name="Furrow R.E."/>
        </authorList>
    </citation>
    <scope>NUCLEOTIDE SEQUENCE [LARGE SCALE GENOMIC DNA]</scope>
    <source>
        <strain evidence="2 3">22514_16_FS</strain>
    </source>
</reference>
<dbReference type="OrthoDB" id="2351076at2"/>
<feature type="compositionally biased region" description="Polar residues" evidence="1">
    <location>
        <begin position="624"/>
        <end position="634"/>
    </location>
</feature>